<name>A0A1U7PXW6_9FLAO</name>
<reference evidence="2" key="1">
    <citation type="submission" date="2016-10" db="EMBL/GenBank/DDBJ databases">
        <authorList>
            <person name="Varghese N."/>
            <person name="Submissions S."/>
        </authorList>
    </citation>
    <scope>NUCLEOTIDE SEQUENCE [LARGE SCALE GENOMIC DNA]</scope>
    <source>
        <strain evidence="2">DSM 19482</strain>
    </source>
</reference>
<accession>A0A1U7PXW6</accession>
<sequence>MKNNDTLLPKALTPKKEIIDFLLNFSRNSQPIKTKNNRVVLVSKN</sequence>
<gene>
    <name evidence="1" type="ORF">SAMN05660493_03139</name>
</gene>
<evidence type="ECO:0000313" key="2">
    <source>
        <dbReference type="Proteomes" id="UP000187261"/>
    </source>
</evidence>
<dbReference type="STRING" id="1121284.SAMN05660493_03139"/>
<evidence type="ECO:0000313" key="1">
    <source>
        <dbReference type="EMBL" id="SIT98489.1"/>
    </source>
</evidence>
<dbReference type="EMBL" id="FTPU01000056">
    <property type="protein sequence ID" value="SIT98489.1"/>
    <property type="molecule type" value="Genomic_DNA"/>
</dbReference>
<keyword evidence="2" id="KW-1185">Reference proteome</keyword>
<dbReference type="Proteomes" id="UP000187261">
    <property type="component" value="Unassembled WGS sequence"/>
</dbReference>
<organism evidence="1 2">
    <name type="scientific">Epilithonimonas bovis DSM 19482</name>
    <dbReference type="NCBI Taxonomy" id="1121284"/>
    <lineage>
        <taxon>Bacteria</taxon>
        <taxon>Pseudomonadati</taxon>
        <taxon>Bacteroidota</taxon>
        <taxon>Flavobacteriia</taxon>
        <taxon>Flavobacteriales</taxon>
        <taxon>Weeksellaceae</taxon>
        <taxon>Chryseobacterium group</taxon>
        <taxon>Epilithonimonas</taxon>
    </lineage>
</organism>
<proteinExistence type="predicted"/>
<dbReference type="RefSeq" id="WP_168639333.1">
    <property type="nucleotide sequence ID" value="NZ_FTPU01000056.1"/>
</dbReference>
<dbReference type="AlphaFoldDB" id="A0A1U7PXW6"/>
<protein>
    <submittedName>
        <fullName evidence="1">Uncharacterized protein</fullName>
    </submittedName>
</protein>